<sequence length="50" mass="5847">MHSAVIRIGGQWNETKLRHVEHICRAGLWTVDSGHWTLEQQPQQQQQQQA</sequence>
<reference evidence="1" key="2">
    <citation type="journal article" date="2008" name="Bioinformatics">
        <title>Assembly reconciliation.</title>
        <authorList>
            <person name="Zimin A.V."/>
            <person name="Smith D.R."/>
            <person name="Sutton G."/>
            <person name="Yorke J.A."/>
        </authorList>
    </citation>
    <scope>NUCLEOTIDE SEQUENCE</scope>
    <source>
        <strain evidence="1">TSC#15287-2541.00</strain>
    </source>
</reference>
<name>B4JB65_DROGR</name>
<dbReference type="EMBL" id="CH929552">
    <property type="protein sequence ID" value="EDW04681.1"/>
    <property type="molecule type" value="Genomic_DNA"/>
</dbReference>
<evidence type="ECO:0000313" key="3">
    <source>
        <dbReference type="Proteomes" id="UP000001070"/>
    </source>
</evidence>
<dbReference type="Proteomes" id="UP000001070">
    <property type="component" value="Unassembled WGS sequence"/>
</dbReference>
<keyword evidence="3" id="KW-1185">Reference proteome</keyword>
<dbReference type="AlphaFoldDB" id="B4JB65"/>
<organism evidence="3">
    <name type="scientific">Drosophila grimshawi</name>
    <name type="common">Hawaiian fruit fly</name>
    <name type="synonym">Idiomyia grimshawi</name>
    <dbReference type="NCBI Taxonomy" id="7222"/>
    <lineage>
        <taxon>Eukaryota</taxon>
        <taxon>Metazoa</taxon>
        <taxon>Ecdysozoa</taxon>
        <taxon>Arthropoda</taxon>
        <taxon>Hexapoda</taxon>
        <taxon>Insecta</taxon>
        <taxon>Pterygota</taxon>
        <taxon>Neoptera</taxon>
        <taxon>Endopterygota</taxon>
        <taxon>Diptera</taxon>
        <taxon>Brachycera</taxon>
        <taxon>Muscomorpha</taxon>
        <taxon>Ephydroidea</taxon>
        <taxon>Drosophilidae</taxon>
        <taxon>Drosophila</taxon>
        <taxon>Hawaiian Drosophila</taxon>
    </lineage>
</organism>
<evidence type="ECO:0000313" key="1">
    <source>
        <dbReference type="EMBL" id="EDW03957.1"/>
    </source>
</evidence>
<dbReference type="EMBL" id="CH916368">
    <property type="protein sequence ID" value="EDW03957.1"/>
    <property type="molecule type" value="Genomic_DNA"/>
</dbReference>
<dbReference type="InParanoid" id="B4JB65"/>
<dbReference type="HOGENOM" id="CLU_3126535_0_0_1"/>
<accession>B4JB65</accession>
<gene>
    <name evidence="1" type="primary">Dgri\GH11529</name>
    <name evidence="2" type="synonym">Dgri\GH17527</name>
    <name evidence="1" type="ORF">Dgri_GH11529</name>
    <name evidence="2" type="ORF">Dgri_GH17527</name>
    <name evidence="1" type="ORF">GH11529</name>
    <name evidence="1" type="ORF">GH17527</name>
</gene>
<protein>
    <submittedName>
        <fullName evidence="1">GH11529</fullName>
    </submittedName>
    <submittedName>
        <fullName evidence="2">GH17527</fullName>
    </submittedName>
</protein>
<reference evidence="1" key="3">
    <citation type="submission" date="2008-06" db="EMBL/GenBank/DDBJ databases">
        <authorList>
            <consortium name="FlyBase"/>
        </authorList>
    </citation>
    <scope>NUCLEOTIDE SEQUENCE</scope>
    <source>
        <strain evidence="1">TSC#15287-2541.00</strain>
    </source>
</reference>
<evidence type="ECO:0000313" key="2">
    <source>
        <dbReference type="EMBL" id="EDW04681.1"/>
    </source>
</evidence>
<proteinExistence type="predicted"/>
<reference evidence="1 3" key="1">
    <citation type="journal article" date="2007" name="Nature">
        <title>Evolution of genes and genomes on the Drosophila phylogeny.</title>
        <authorList>
            <consortium name="Drosophila 12 Genomes Consortium"/>
            <person name="Clark A.G."/>
            <person name="Eisen M.B."/>
            <person name="Smith D.R."/>
            <person name="Bergman C.M."/>
            <person name="Oliver B."/>
            <person name="Markow T.A."/>
            <person name="Kaufman T.C."/>
            <person name="Kellis M."/>
            <person name="Gelbart W."/>
            <person name="Iyer V.N."/>
            <person name="Pollard D.A."/>
            <person name="Sackton T.B."/>
            <person name="Larracuente A.M."/>
            <person name="Singh N.D."/>
            <person name="Abad J.P."/>
            <person name="Abt D.N."/>
            <person name="Adryan B."/>
            <person name="Aguade M."/>
            <person name="Akashi H."/>
            <person name="Anderson W.W."/>
            <person name="Aquadro C.F."/>
            <person name="Ardell D.H."/>
            <person name="Arguello R."/>
            <person name="Artieri C.G."/>
            <person name="Barbash D.A."/>
            <person name="Barker D."/>
            <person name="Barsanti P."/>
            <person name="Batterham P."/>
            <person name="Batzoglou S."/>
            <person name="Begun D."/>
            <person name="Bhutkar A."/>
            <person name="Blanco E."/>
            <person name="Bosak S.A."/>
            <person name="Bradley R.K."/>
            <person name="Brand A.D."/>
            <person name="Brent M.R."/>
            <person name="Brooks A.N."/>
            <person name="Brown R.H."/>
            <person name="Butlin R.K."/>
            <person name="Caggese C."/>
            <person name="Calvi B.R."/>
            <person name="Bernardo de Carvalho A."/>
            <person name="Caspi A."/>
            <person name="Castrezana S."/>
            <person name="Celniker S.E."/>
            <person name="Chang J.L."/>
            <person name="Chapple C."/>
            <person name="Chatterji S."/>
            <person name="Chinwalla A."/>
            <person name="Civetta A."/>
            <person name="Clifton S.W."/>
            <person name="Comeron J.M."/>
            <person name="Costello J.C."/>
            <person name="Coyne J.A."/>
            <person name="Daub J."/>
            <person name="David R.G."/>
            <person name="Delcher A.L."/>
            <person name="Delehaunty K."/>
            <person name="Do C.B."/>
            <person name="Ebling H."/>
            <person name="Edwards K."/>
            <person name="Eickbush T."/>
            <person name="Evans J.D."/>
            <person name="Filipski A."/>
            <person name="Findeiss S."/>
            <person name="Freyhult E."/>
            <person name="Fulton L."/>
            <person name="Fulton R."/>
            <person name="Garcia A.C."/>
            <person name="Gardiner A."/>
            <person name="Garfield D.A."/>
            <person name="Garvin B.E."/>
            <person name="Gibson G."/>
            <person name="Gilbert D."/>
            <person name="Gnerre S."/>
            <person name="Godfrey J."/>
            <person name="Good R."/>
            <person name="Gotea V."/>
            <person name="Gravely B."/>
            <person name="Greenberg A.J."/>
            <person name="Griffiths-Jones S."/>
            <person name="Gross S."/>
            <person name="Guigo R."/>
            <person name="Gustafson E.A."/>
            <person name="Haerty W."/>
            <person name="Hahn M.W."/>
            <person name="Halligan D.L."/>
            <person name="Halpern A.L."/>
            <person name="Halter G.M."/>
            <person name="Han M.V."/>
            <person name="Heger A."/>
            <person name="Hillier L."/>
            <person name="Hinrichs A.S."/>
            <person name="Holmes I."/>
            <person name="Hoskins R.A."/>
            <person name="Hubisz M.J."/>
            <person name="Hultmark D."/>
            <person name="Huntley M.A."/>
            <person name="Jaffe D.B."/>
            <person name="Jagadeeshan S."/>
            <person name="Jeck W.R."/>
            <person name="Johnson J."/>
            <person name="Jones C.D."/>
            <person name="Jordan W.C."/>
            <person name="Karpen G.H."/>
            <person name="Kataoka E."/>
            <person name="Keightley P.D."/>
            <person name="Kheradpour P."/>
            <person name="Kirkness E.F."/>
            <person name="Koerich L.B."/>
            <person name="Kristiansen K."/>
            <person name="Kudrna D."/>
            <person name="Kulathinal R.J."/>
            <person name="Kumar S."/>
            <person name="Kwok R."/>
            <person name="Lander E."/>
            <person name="Langley C.H."/>
            <person name="Lapoint R."/>
            <person name="Lazzaro B.P."/>
            <person name="Lee S.J."/>
            <person name="Levesque L."/>
            <person name="Li R."/>
            <person name="Lin C.F."/>
            <person name="Lin M.F."/>
            <person name="Lindblad-Toh K."/>
            <person name="Llopart A."/>
            <person name="Long M."/>
            <person name="Low L."/>
            <person name="Lozovsky E."/>
            <person name="Lu J."/>
            <person name="Luo M."/>
            <person name="Machado C.A."/>
            <person name="Makalowski W."/>
            <person name="Marzo M."/>
            <person name="Matsuda M."/>
            <person name="Matzkin L."/>
            <person name="McAllister B."/>
            <person name="McBride C.S."/>
            <person name="McKernan B."/>
            <person name="McKernan K."/>
            <person name="Mendez-Lago M."/>
            <person name="Minx P."/>
            <person name="Mollenhauer M.U."/>
            <person name="Montooth K."/>
            <person name="Mount S.M."/>
            <person name="Mu X."/>
            <person name="Myers E."/>
            <person name="Negre B."/>
            <person name="Newfeld S."/>
            <person name="Nielsen R."/>
            <person name="Noor M.A."/>
            <person name="O'Grady P."/>
            <person name="Pachter L."/>
            <person name="Papaceit M."/>
            <person name="Parisi M.J."/>
            <person name="Parisi M."/>
            <person name="Parts L."/>
            <person name="Pedersen J.S."/>
            <person name="Pesole G."/>
            <person name="Phillippy A.M."/>
            <person name="Ponting C.P."/>
            <person name="Pop M."/>
            <person name="Porcelli D."/>
            <person name="Powell J.R."/>
            <person name="Prohaska S."/>
            <person name="Pruitt K."/>
            <person name="Puig M."/>
            <person name="Quesneville H."/>
            <person name="Ram K.R."/>
            <person name="Rand D."/>
            <person name="Rasmussen M.D."/>
            <person name="Reed L.K."/>
            <person name="Reenan R."/>
            <person name="Reily A."/>
            <person name="Remington K.A."/>
            <person name="Rieger T.T."/>
            <person name="Ritchie M.G."/>
            <person name="Robin C."/>
            <person name="Rogers Y.H."/>
            <person name="Rohde C."/>
            <person name="Rozas J."/>
            <person name="Rubenfield M.J."/>
            <person name="Ruiz A."/>
            <person name="Russo S."/>
            <person name="Salzberg S.L."/>
            <person name="Sanchez-Gracia A."/>
            <person name="Saranga D.J."/>
            <person name="Sato H."/>
            <person name="Schaeffer S.W."/>
            <person name="Schatz M.C."/>
            <person name="Schlenke T."/>
            <person name="Schwartz R."/>
            <person name="Segarra C."/>
            <person name="Singh R.S."/>
            <person name="Sirot L."/>
            <person name="Sirota M."/>
            <person name="Sisneros N.B."/>
            <person name="Smith C.D."/>
            <person name="Smith T.F."/>
            <person name="Spieth J."/>
            <person name="Stage D.E."/>
            <person name="Stark A."/>
            <person name="Stephan W."/>
            <person name="Strausberg R.L."/>
            <person name="Strempel S."/>
            <person name="Sturgill D."/>
            <person name="Sutton G."/>
            <person name="Sutton G.G."/>
            <person name="Tao W."/>
            <person name="Teichmann S."/>
            <person name="Tobari Y.N."/>
            <person name="Tomimura Y."/>
            <person name="Tsolas J.M."/>
            <person name="Valente V.L."/>
            <person name="Venter E."/>
            <person name="Venter J.C."/>
            <person name="Vicario S."/>
            <person name="Vieira F.G."/>
            <person name="Vilella A.J."/>
            <person name="Villasante A."/>
            <person name="Walenz B."/>
            <person name="Wang J."/>
            <person name="Wasserman M."/>
            <person name="Watts T."/>
            <person name="Wilson D."/>
            <person name="Wilson R.K."/>
            <person name="Wing R.A."/>
            <person name="Wolfner M.F."/>
            <person name="Wong A."/>
            <person name="Wong G.K."/>
            <person name="Wu C.I."/>
            <person name="Wu G."/>
            <person name="Yamamoto D."/>
            <person name="Yang H.P."/>
            <person name="Yang S.P."/>
            <person name="Yorke J.A."/>
            <person name="Yoshida K."/>
            <person name="Zdobnov E."/>
            <person name="Zhang P."/>
            <person name="Zhang Y."/>
            <person name="Zimin A.V."/>
            <person name="Baldwin J."/>
            <person name="Abdouelleil A."/>
            <person name="Abdulkadir J."/>
            <person name="Abebe A."/>
            <person name="Abera B."/>
            <person name="Abreu J."/>
            <person name="Acer S.C."/>
            <person name="Aftuck L."/>
            <person name="Alexander A."/>
            <person name="An P."/>
            <person name="Anderson E."/>
            <person name="Anderson S."/>
            <person name="Arachi H."/>
            <person name="Azer M."/>
            <person name="Bachantsang P."/>
            <person name="Barry A."/>
            <person name="Bayul T."/>
            <person name="Berlin A."/>
            <person name="Bessette D."/>
            <person name="Bloom T."/>
            <person name="Blye J."/>
            <person name="Boguslavskiy L."/>
            <person name="Bonnet C."/>
            <person name="Boukhgalter B."/>
            <person name="Bourzgui I."/>
            <person name="Brown A."/>
            <person name="Cahill P."/>
            <person name="Channer S."/>
            <person name="Cheshatsang Y."/>
            <person name="Chuda L."/>
            <person name="Citroen M."/>
            <person name="Collymore A."/>
            <person name="Cooke P."/>
            <person name="Costello M."/>
            <person name="D'Aco K."/>
            <person name="Daza R."/>
            <person name="De Haan G."/>
            <person name="DeGray S."/>
            <person name="DeMaso C."/>
            <person name="Dhargay N."/>
            <person name="Dooley K."/>
            <person name="Dooley E."/>
            <person name="Doricent M."/>
            <person name="Dorje P."/>
            <person name="Dorjee K."/>
            <person name="Dupes A."/>
            <person name="Elong R."/>
            <person name="Falk J."/>
            <person name="Farina A."/>
            <person name="Faro S."/>
            <person name="Ferguson D."/>
            <person name="Fisher S."/>
            <person name="Foley C.D."/>
            <person name="Franke A."/>
            <person name="Friedrich D."/>
            <person name="Gadbois L."/>
            <person name="Gearin G."/>
            <person name="Gearin C.R."/>
            <person name="Giannoukos G."/>
            <person name="Goode T."/>
            <person name="Graham J."/>
            <person name="Grandbois E."/>
            <person name="Grewal S."/>
            <person name="Gyaltsen K."/>
            <person name="Hafez N."/>
            <person name="Hagos B."/>
            <person name="Hall J."/>
            <person name="Henson C."/>
            <person name="Hollinger A."/>
            <person name="Honan T."/>
            <person name="Huard M.D."/>
            <person name="Hughes L."/>
            <person name="Hurhula B."/>
            <person name="Husby M.E."/>
            <person name="Kamat A."/>
            <person name="Kanga B."/>
            <person name="Kashin S."/>
            <person name="Khazanovich D."/>
            <person name="Kisner P."/>
            <person name="Lance K."/>
            <person name="Lara M."/>
            <person name="Lee W."/>
            <person name="Lennon N."/>
            <person name="Letendre F."/>
            <person name="LeVine R."/>
            <person name="Lipovsky A."/>
            <person name="Liu X."/>
            <person name="Liu J."/>
            <person name="Liu S."/>
            <person name="Lokyitsang T."/>
            <person name="Lokyitsang Y."/>
            <person name="Lubonja R."/>
            <person name="Lui A."/>
            <person name="MacDonald P."/>
            <person name="Magnisalis V."/>
            <person name="Maru K."/>
            <person name="Matthews C."/>
            <person name="McCusker W."/>
            <person name="McDonough S."/>
            <person name="Mehta T."/>
            <person name="Meldrim J."/>
            <person name="Meneus L."/>
            <person name="Mihai O."/>
            <person name="Mihalev A."/>
            <person name="Mihova T."/>
            <person name="Mittelman R."/>
            <person name="Mlenga V."/>
            <person name="Montmayeur A."/>
            <person name="Mulrain L."/>
            <person name="Navidi A."/>
            <person name="Naylor J."/>
            <person name="Negash T."/>
            <person name="Nguyen T."/>
            <person name="Nguyen N."/>
            <person name="Nicol R."/>
            <person name="Norbu C."/>
            <person name="Norbu N."/>
            <person name="Novod N."/>
            <person name="O'Neill B."/>
            <person name="Osman S."/>
            <person name="Markiewicz E."/>
            <person name="Oyono O.L."/>
            <person name="Patti C."/>
            <person name="Phunkhang P."/>
            <person name="Pierre F."/>
            <person name="Priest M."/>
            <person name="Raghuraman S."/>
            <person name="Rege F."/>
            <person name="Reyes R."/>
            <person name="Rise C."/>
            <person name="Rogov P."/>
            <person name="Ross K."/>
            <person name="Ryan E."/>
            <person name="Settipalli S."/>
            <person name="Shea T."/>
            <person name="Sherpa N."/>
            <person name="Shi L."/>
            <person name="Shih D."/>
            <person name="Sparrow T."/>
            <person name="Spaulding J."/>
            <person name="Stalker J."/>
            <person name="Stange-Thomann N."/>
            <person name="Stavropoulos S."/>
            <person name="Stone C."/>
            <person name="Strader C."/>
            <person name="Tesfaye S."/>
            <person name="Thomson T."/>
            <person name="Thoulutsang Y."/>
            <person name="Thoulutsang D."/>
            <person name="Topham K."/>
            <person name="Topping I."/>
            <person name="Tsamla T."/>
            <person name="Vassiliev H."/>
            <person name="Vo A."/>
            <person name="Wangchuk T."/>
            <person name="Wangdi T."/>
            <person name="Weiand M."/>
            <person name="Wilkinson J."/>
            <person name="Wilson A."/>
            <person name="Yadav S."/>
            <person name="Young G."/>
            <person name="Yu Q."/>
            <person name="Zembek L."/>
            <person name="Zhong D."/>
            <person name="Zimmer A."/>
            <person name="Zwirko Z."/>
            <person name="Jaffe D.B."/>
            <person name="Alvarez P."/>
            <person name="Brockman W."/>
            <person name="Butler J."/>
            <person name="Chin C."/>
            <person name="Gnerre S."/>
            <person name="Grabherr M."/>
            <person name="Kleber M."/>
            <person name="Mauceli E."/>
            <person name="MacCallum I."/>
        </authorList>
    </citation>
    <scope>NUCLEOTIDE SEQUENCE [LARGE SCALE GENOMIC DNA]</scope>
    <source>
        <strain evidence="1">TSC#15287-2541.00</strain>
        <strain evidence="3">Tucson 15287-2541.00</strain>
    </source>
</reference>